<protein>
    <submittedName>
        <fullName evidence="1">Uncharacterized protein</fullName>
    </submittedName>
</protein>
<dbReference type="AlphaFoldDB" id="A0A1C3XGK4"/>
<proteinExistence type="predicted"/>
<name>A0A1C3XGK4_9HYPH</name>
<reference evidence="1 2" key="1">
    <citation type="submission" date="2016-08" db="EMBL/GenBank/DDBJ databases">
        <authorList>
            <person name="Seilhamer J.J."/>
        </authorList>
    </citation>
    <scope>NUCLEOTIDE SEQUENCE [LARGE SCALE GENOMIC DNA]</scope>
    <source>
        <strain evidence="1 2">P1-7</strain>
    </source>
</reference>
<accession>A0A1C3XGK4</accession>
<dbReference type="EMBL" id="FMAF01000037">
    <property type="protein sequence ID" value="SCB51104.1"/>
    <property type="molecule type" value="Genomic_DNA"/>
</dbReference>
<evidence type="ECO:0000313" key="2">
    <source>
        <dbReference type="Proteomes" id="UP000199205"/>
    </source>
</evidence>
<sequence length="78" mass="8462">MGKGTLDLRIIRLEDAPQIRLFVTKRFTSVGNDESGGTLELRETYGHTAEATCKAPRTAALSKLGCPAPVQSNEDLED</sequence>
<gene>
    <name evidence="1" type="ORF">GA0061101_1374</name>
</gene>
<dbReference type="Proteomes" id="UP000199205">
    <property type="component" value="Unassembled WGS sequence"/>
</dbReference>
<evidence type="ECO:0000313" key="1">
    <source>
        <dbReference type="EMBL" id="SCB51104.1"/>
    </source>
</evidence>
<organism evidence="1 2">
    <name type="scientific">Rhizobium lusitanum</name>
    <dbReference type="NCBI Taxonomy" id="293958"/>
    <lineage>
        <taxon>Bacteria</taxon>
        <taxon>Pseudomonadati</taxon>
        <taxon>Pseudomonadota</taxon>
        <taxon>Alphaproteobacteria</taxon>
        <taxon>Hyphomicrobiales</taxon>
        <taxon>Rhizobiaceae</taxon>
        <taxon>Rhizobium/Agrobacterium group</taxon>
        <taxon>Rhizobium</taxon>
    </lineage>
</organism>